<feature type="region of interest" description="Disordered" evidence="5">
    <location>
        <begin position="199"/>
        <end position="294"/>
    </location>
</feature>
<dbReference type="GO" id="GO:0051301">
    <property type="term" value="P:cell division"/>
    <property type="evidence" value="ECO:0007669"/>
    <property type="project" value="UniProtKB-KW"/>
</dbReference>
<dbReference type="SUPFAM" id="SSF46785">
    <property type="entry name" value="Winged helix' DNA-binding domain"/>
    <property type="match status" value="2"/>
</dbReference>
<feature type="compositionally biased region" description="Acidic residues" evidence="5">
    <location>
        <begin position="206"/>
        <end position="219"/>
    </location>
</feature>
<dbReference type="Gene3D" id="1.10.10.10">
    <property type="entry name" value="Winged helix-like DNA-binding domain superfamily/Winged helix DNA-binding domain"/>
    <property type="match status" value="2"/>
</dbReference>
<sequence>MEFKQLKNILEAALLASSTPMSIARLSALFDEDEKIANSEIGKAVEALREDCEGRGVELVEVASGFRYQVRQDVYEWVAKMWTERPSRYSRALLETLALIAYRQPITRGEIESVRGVTVSSSIIKTLEEREWIRLVGHRDVPGRPGLYGTTREFLDYFNLRSLDELPSLAEIRDMEEFDPQLNLDGDKDSDNKEATAHAALPDAEPGAETESDADVGEESSERAAPANDESAEETGESTEDTSSNTEQDAADDHIEKIETVDESTAPQATADEAQAHADDEPVAAETDTEENRA</sequence>
<accession>A0A846ZNS1</accession>
<keyword evidence="1" id="KW-0963">Cytoplasm</keyword>
<feature type="compositionally biased region" description="Acidic residues" evidence="5">
    <location>
        <begin position="281"/>
        <end position="294"/>
    </location>
</feature>
<dbReference type="RefSeq" id="WP_113064839.1">
    <property type="nucleotide sequence ID" value="NZ_JAAZQD010000003.1"/>
</dbReference>
<dbReference type="NCBIfam" id="TIGR00281">
    <property type="entry name" value="SMC-Scp complex subunit ScpB"/>
    <property type="match status" value="1"/>
</dbReference>
<dbReference type="Proteomes" id="UP000541636">
    <property type="component" value="Unassembled WGS sequence"/>
</dbReference>
<name>A0A846ZNS1_9GAMM</name>
<keyword evidence="7" id="KW-1185">Reference proteome</keyword>
<reference evidence="6 7" key="1">
    <citation type="journal article" date="2017" name="Int. J. Syst. Evol. Microbiol.">
        <title>Oleiagrimonas citrea sp. nov., a marine bacterium isolated from tidal flat sediment and emended description of the genus Oleiagrimonas Fang et al. 2015 and Oleiagrimonas soli.</title>
        <authorList>
            <person name="Yang S.H."/>
            <person name="Seo H.S."/>
            <person name="Seong C.N."/>
            <person name="Kwon K.K."/>
        </authorList>
    </citation>
    <scope>NUCLEOTIDE SEQUENCE [LARGE SCALE GENOMIC DNA]</scope>
    <source>
        <strain evidence="6 7">MEBiC09124</strain>
    </source>
</reference>
<feature type="compositionally biased region" description="Basic and acidic residues" evidence="5">
    <location>
        <begin position="251"/>
        <end position="260"/>
    </location>
</feature>
<dbReference type="PANTHER" id="PTHR34298:SF2">
    <property type="entry name" value="SEGREGATION AND CONDENSATION PROTEIN B"/>
    <property type="match status" value="1"/>
</dbReference>
<organism evidence="6 7">
    <name type="scientific">Oleiagrimonas citrea</name>
    <dbReference type="NCBI Taxonomy" id="1665687"/>
    <lineage>
        <taxon>Bacteria</taxon>
        <taxon>Pseudomonadati</taxon>
        <taxon>Pseudomonadota</taxon>
        <taxon>Gammaproteobacteria</taxon>
        <taxon>Lysobacterales</taxon>
        <taxon>Rhodanobacteraceae</taxon>
        <taxon>Oleiagrimonas</taxon>
    </lineage>
</organism>
<dbReference type="PANTHER" id="PTHR34298">
    <property type="entry name" value="SEGREGATION AND CONDENSATION PROTEIN B"/>
    <property type="match status" value="1"/>
</dbReference>
<evidence type="ECO:0000256" key="3">
    <source>
        <dbReference type="ARBA" id="ARBA00022829"/>
    </source>
</evidence>
<evidence type="ECO:0000256" key="1">
    <source>
        <dbReference type="ARBA" id="ARBA00022490"/>
    </source>
</evidence>
<evidence type="ECO:0000256" key="4">
    <source>
        <dbReference type="ARBA" id="ARBA00023306"/>
    </source>
</evidence>
<dbReference type="InterPro" id="IPR036390">
    <property type="entry name" value="WH_DNA-bd_sf"/>
</dbReference>
<dbReference type="Pfam" id="PF04079">
    <property type="entry name" value="SMC_ScpB"/>
    <property type="match status" value="1"/>
</dbReference>
<comment type="caution">
    <text evidence="6">The sequence shown here is derived from an EMBL/GenBank/DDBJ whole genome shotgun (WGS) entry which is preliminary data.</text>
</comment>
<protein>
    <submittedName>
        <fullName evidence="6">SMC-Scp complex subunit ScpB</fullName>
    </submittedName>
</protein>
<gene>
    <name evidence="6" type="primary">scpB</name>
    <name evidence="6" type="ORF">HF690_09640</name>
</gene>
<feature type="compositionally biased region" description="Acidic residues" evidence="5">
    <location>
        <begin position="230"/>
        <end position="240"/>
    </location>
</feature>
<dbReference type="InterPro" id="IPR005234">
    <property type="entry name" value="ScpB_csome_segregation"/>
</dbReference>
<keyword evidence="3" id="KW-0159">Chromosome partition</keyword>
<evidence type="ECO:0000256" key="5">
    <source>
        <dbReference type="SAM" id="MobiDB-lite"/>
    </source>
</evidence>
<keyword evidence="2" id="KW-0132">Cell division</keyword>
<evidence type="ECO:0000256" key="2">
    <source>
        <dbReference type="ARBA" id="ARBA00022618"/>
    </source>
</evidence>
<dbReference type="EMBL" id="JAAZQD010000003">
    <property type="protein sequence ID" value="NKZ39210.1"/>
    <property type="molecule type" value="Genomic_DNA"/>
</dbReference>
<evidence type="ECO:0000313" key="6">
    <source>
        <dbReference type="EMBL" id="NKZ39210.1"/>
    </source>
</evidence>
<dbReference type="AlphaFoldDB" id="A0A846ZNS1"/>
<dbReference type="InterPro" id="IPR036388">
    <property type="entry name" value="WH-like_DNA-bd_sf"/>
</dbReference>
<evidence type="ECO:0000313" key="7">
    <source>
        <dbReference type="Proteomes" id="UP000541636"/>
    </source>
</evidence>
<dbReference type="GO" id="GO:0051304">
    <property type="term" value="P:chromosome separation"/>
    <property type="evidence" value="ECO:0007669"/>
    <property type="project" value="InterPro"/>
</dbReference>
<proteinExistence type="predicted"/>
<keyword evidence="4" id="KW-0131">Cell cycle</keyword>